<evidence type="ECO:0000313" key="5">
    <source>
        <dbReference type="Proteomes" id="UP001157974"/>
    </source>
</evidence>
<dbReference type="Proteomes" id="UP001157974">
    <property type="component" value="Unassembled WGS sequence"/>
</dbReference>
<dbReference type="EMBL" id="JAMWBK010000001">
    <property type="protein sequence ID" value="KAJ8908424.1"/>
    <property type="molecule type" value="Genomic_DNA"/>
</dbReference>
<feature type="repeat" description="PPR" evidence="2">
    <location>
        <begin position="149"/>
        <end position="183"/>
    </location>
</feature>
<evidence type="ECO:0008006" key="6">
    <source>
        <dbReference type="Google" id="ProtNLM"/>
    </source>
</evidence>
<feature type="region of interest" description="Disordered" evidence="3">
    <location>
        <begin position="369"/>
        <end position="415"/>
    </location>
</feature>
<dbReference type="Pfam" id="PF01535">
    <property type="entry name" value="PPR"/>
    <property type="match status" value="1"/>
</dbReference>
<feature type="compositionally biased region" description="Basic and acidic residues" evidence="3">
    <location>
        <begin position="398"/>
        <end position="415"/>
    </location>
</feature>
<dbReference type="PANTHER" id="PTHR47447">
    <property type="entry name" value="OS03G0856100 PROTEIN"/>
    <property type="match status" value="1"/>
</dbReference>
<reference evidence="4 5" key="1">
    <citation type="journal article" date="2023" name="Nat. Commun.">
        <title>Origin of minicircular mitochondrial genomes in red algae.</title>
        <authorList>
            <person name="Lee Y."/>
            <person name="Cho C.H."/>
            <person name="Lee Y.M."/>
            <person name="Park S.I."/>
            <person name="Yang J.H."/>
            <person name="West J.A."/>
            <person name="Bhattacharya D."/>
            <person name="Yoon H.S."/>
        </authorList>
    </citation>
    <scope>NUCLEOTIDE SEQUENCE [LARGE SCALE GENOMIC DNA]</scope>
    <source>
        <strain evidence="4 5">CCMP1338</strain>
        <tissue evidence="4">Whole cell</tissue>
    </source>
</reference>
<dbReference type="InterPro" id="IPR002885">
    <property type="entry name" value="PPR_rpt"/>
</dbReference>
<comment type="caution">
    <text evidence="4">The sequence shown here is derived from an EMBL/GenBank/DDBJ whole genome shotgun (WGS) entry which is preliminary data.</text>
</comment>
<proteinExistence type="predicted"/>
<feature type="compositionally biased region" description="Basic and acidic residues" evidence="3">
    <location>
        <begin position="381"/>
        <end position="390"/>
    </location>
</feature>
<keyword evidence="5" id="KW-1185">Reference proteome</keyword>
<dbReference type="AlphaFoldDB" id="A0AAV8V2E8"/>
<evidence type="ECO:0000256" key="3">
    <source>
        <dbReference type="SAM" id="MobiDB-lite"/>
    </source>
</evidence>
<accession>A0AAV8V2E8</accession>
<dbReference type="PANTHER" id="PTHR47447:SF17">
    <property type="entry name" value="OS12G0638900 PROTEIN"/>
    <property type="match status" value="1"/>
</dbReference>
<dbReference type="Pfam" id="PF13041">
    <property type="entry name" value="PPR_2"/>
    <property type="match status" value="1"/>
</dbReference>
<evidence type="ECO:0000256" key="2">
    <source>
        <dbReference type="PROSITE-ProRule" id="PRU00708"/>
    </source>
</evidence>
<dbReference type="PROSITE" id="PS51375">
    <property type="entry name" value="PPR"/>
    <property type="match status" value="1"/>
</dbReference>
<keyword evidence="1" id="KW-0677">Repeat</keyword>
<sequence length="415" mass="48408">MSSRELVKGWERSSGLRPFERTKKSILQAFNVFNSRLKKGYIGRDIEVARVTEGLASYGDFRRVAYTMLEVEGHGREPLDQCYGHWIRSLARGDQVDRVRSVIDHMRARNRDVPLSVYNEALFALGKNGRVKECLLIKEELDKELRKLDDVTYTALINSAGESQRMKLARKLWNEMLARRVKPEVQTFGAYMRAHVRCEDYKGAAIMYEVYNAEGRKTDRVSDLQAIIAYGQMGEVKKATEVYQIAERRYKNRFPKQLDHAMIQVFVEADLMQAADMLFKKIKYSADIMIFNTMFRAYAKQGKLEDFENLMTYLENETTMLPAASTKEAVEMLRGALERQGRMDEKHVQERLDELRRCVNRARSGRLRNRELRFMPPPQEPPKREQRYLKPENTWDWEQGRRGSSSEKSADEASQ</sequence>
<evidence type="ECO:0000256" key="1">
    <source>
        <dbReference type="ARBA" id="ARBA00022737"/>
    </source>
</evidence>
<organism evidence="4 5">
    <name type="scientific">Rhodosorus marinus</name>
    <dbReference type="NCBI Taxonomy" id="101924"/>
    <lineage>
        <taxon>Eukaryota</taxon>
        <taxon>Rhodophyta</taxon>
        <taxon>Stylonematophyceae</taxon>
        <taxon>Stylonematales</taxon>
        <taxon>Stylonemataceae</taxon>
        <taxon>Rhodosorus</taxon>
    </lineage>
</organism>
<evidence type="ECO:0000313" key="4">
    <source>
        <dbReference type="EMBL" id="KAJ8908424.1"/>
    </source>
</evidence>
<dbReference type="Gene3D" id="1.25.40.10">
    <property type="entry name" value="Tetratricopeptide repeat domain"/>
    <property type="match status" value="2"/>
</dbReference>
<dbReference type="NCBIfam" id="TIGR00756">
    <property type="entry name" value="PPR"/>
    <property type="match status" value="1"/>
</dbReference>
<gene>
    <name evidence="4" type="ORF">NDN08_005133</name>
</gene>
<name>A0AAV8V2E8_9RHOD</name>
<dbReference type="InterPro" id="IPR011990">
    <property type="entry name" value="TPR-like_helical_dom_sf"/>
</dbReference>
<protein>
    <recommendedName>
        <fullName evidence="6">Pentacotripeptide-repeat region of PRORP domain-containing protein</fullName>
    </recommendedName>
</protein>